<evidence type="ECO:0000256" key="2">
    <source>
        <dbReference type="ARBA" id="ARBA00007118"/>
    </source>
</evidence>
<comment type="similarity">
    <text evidence="2 8">Belongs to the nitroreductase family.</text>
</comment>
<reference evidence="10 11" key="1">
    <citation type="submission" date="2024-09" db="EMBL/GenBank/DDBJ databases">
        <authorList>
            <person name="Sun Q."/>
            <person name="Mori K."/>
        </authorList>
    </citation>
    <scope>NUCLEOTIDE SEQUENCE [LARGE SCALE GENOMIC DNA]</scope>
    <source>
        <strain evidence="10 11">JCM 12520</strain>
    </source>
</reference>
<protein>
    <recommendedName>
        <fullName evidence="8">Putative NAD(P)H nitroreductase</fullName>
        <ecNumber evidence="8">1.-.-.-</ecNumber>
    </recommendedName>
</protein>
<keyword evidence="11" id="KW-1185">Reference proteome</keyword>
<evidence type="ECO:0000259" key="9">
    <source>
        <dbReference type="Pfam" id="PF00881"/>
    </source>
</evidence>
<dbReference type="PANTHER" id="PTHR43821:SF1">
    <property type="entry name" value="NAD(P)H NITROREDUCTASE YDJA-RELATED"/>
    <property type="match status" value="1"/>
</dbReference>
<evidence type="ECO:0000256" key="3">
    <source>
        <dbReference type="ARBA" id="ARBA00022630"/>
    </source>
</evidence>
<dbReference type="RefSeq" id="WP_344904973.1">
    <property type="nucleotide sequence ID" value="NZ_BAAAYO010000002.1"/>
</dbReference>
<dbReference type="InterPro" id="IPR029479">
    <property type="entry name" value="Nitroreductase"/>
</dbReference>
<dbReference type="EMBL" id="JBHMAG010000004">
    <property type="protein sequence ID" value="MFB9750768.1"/>
    <property type="molecule type" value="Genomic_DNA"/>
</dbReference>
<evidence type="ECO:0000256" key="6">
    <source>
        <dbReference type="ARBA" id="ARBA00023002"/>
    </source>
</evidence>
<keyword evidence="5 8" id="KW-0521">NADP</keyword>
<dbReference type="InterPro" id="IPR026021">
    <property type="entry name" value="YdjA-like"/>
</dbReference>
<evidence type="ECO:0000313" key="10">
    <source>
        <dbReference type="EMBL" id="MFB9750768.1"/>
    </source>
</evidence>
<dbReference type="InterPro" id="IPR052530">
    <property type="entry name" value="NAD(P)H_nitroreductase"/>
</dbReference>
<dbReference type="Proteomes" id="UP001589619">
    <property type="component" value="Unassembled WGS sequence"/>
</dbReference>
<proteinExistence type="inferred from homology"/>
<dbReference type="PIRSF" id="PIRSF000232">
    <property type="entry name" value="YdjA"/>
    <property type="match status" value="1"/>
</dbReference>
<dbReference type="PANTHER" id="PTHR43821">
    <property type="entry name" value="NAD(P)H NITROREDUCTASE YDJA-RELATED"/>
    <property type="match status" value="1"/>
</dbReference>
<name>A0ABV5VR66_9BACL</name>
<dbReference type="EC" id="1.-.-.-" evidence="8"/>
<evidence type="ECO:0000256" key="8">
    <source>
        <dbReference type="PIRNR" id="PIRNR000232"/>
    </source>
</evidence>
<dbReference type="Pfam" id="PF00881">
    <property type="entry name" value="Nitroreductase"/>
    <property type="match status" value="1"/>
</dbReference>
<comment type="cofactor">
    <cofactor evidence="1 8">
        <name>FMN</name>
        <dbReference type="ChEBI" id="CHEBI:58210"/>
    </cofactor>
</comment>
<evidence type="ECO:0000256" key="4">
    <source>
        <dbReference type="ARBA" id="ARBA00022643"/>
    </source>
</evidence>
<keyword evidence="6 8" id="KW-0560">Oxidoreductase</keyword>
<comment type="caution">
    <text evidence="10">The sequence shown here is derived from an EMBL/GenBank/DDBJ whole genome shotgun (WGS) entry which is preliminary data.</text>
</comment>
<keyword evidence="3 8" id="KW-0285">Flavoprotein</keyword>
<evidence type="ECO:0000256" key="7">
    <source>
        <dbReference type="ARBA" id="ARBA00023027"/>
    </source>
</evidence>
<dbReference type="InterPro" id="IPR000415">
    <property type="entry name" value="Nitroreductase-like"/>
</dbReference>
<dbReference type="CDD" id="cd02135">
    <property type="entry name" value="YdjA-like"/>
    <property type="match status" value="1"/>
</dbReference>
<dbReference type="SUPFAM" id="SSF55469">
    <property type="entry name" value="FMN-dependent nitroreductase-like"/>
    <property type="match status" value="1"/>
</dbReference>
<accession>A0ABV5VR66</accession>
<dbReference type="Gene3D" id="3.40.109.10">
    <property type="entry name" value="NADH Oxidase"/>
    <property type="match status" value="1"/>
</dbReference>
<evidence type="ECO:0000256" key="5">
    <source>
        <dbReference type="ARBA" id="ARBA00022857"/>
    </source>
</evidence>
<gene>
    <name evidence="10" type="ORF">ACFFNY_04200</name>
</gene>
<feature type="domain" description="Nitroreductase" evidence="9">
    <location>
        <begin position="12"/>
        <end position="166"/>
    </location>
</feature>
<keyword evidence="7 8" id="KW-0520">NAD</keyword>
<keyword evidence="4 8" id="KW-0288">FMN</keyword>
<sequence>MTQTYAGIEKTIRERRTINQFTAEPVSRETMLELLETAVWAPFHSRKEPWRFILFIGEGRKQFSDAVLQTYTEEKRQQFGEKVADIYCNDVPVHLLVVMVEEPRLKEWEEALCATSALIQNLQLLAWEKGIGGVWKTNDYNWNPSFREAVGVKPGEKVVGTLHMGYFDEAKVRRGKLRTPAADLLTVIN</sequence>
<evidence type="ECO:0000313" key="11">
    <source>
        <dbReference type="Proteomes" id="UP001589619"/>
    </source>
</evidence>
<evidence type="ECO:0000256" key="1">
    <source>
        <dbReference type="ARBA" id="ARBA00001917"/>
    </source>
</evidence>
<organism evidence="10 11">
    <name type="scientific">Paenibacillus hodogayensis</name>
    <dbReference type="NCBI Taxonomy" id="279208"/>
    <lineage>
        <taxon>Bacteria</taxon>
        <taxon>Bacillati</taxon>
        <taxon>Bacillota</taxon>
        <taxon>Bacilli</taxon>
        <taxon>Bacillales</taxon>
        <taxon>Paenibacillaceae</taxon>
        <taxon>Paenibacillus</taxon>
    </lineage>
</organism>